<dbReference type="CDD" id="cd00293">
    <property type="entry name" value="USP-like"/>
    <property type="match status" value="2"/>
</dbReference>
<dbReference type="SUPFAM" id="SSF52402">
    <property type="entry name" value="Adenine nucleotide alpha hydrolases-like"/>
    <property type="match status" value="2"/>
</dbReference>
<dbReference type="Gene3D" id="3.40.50.12370">
    <property type="match status" value="1"/>
</dbReference>
<dbReference type="EMBL" id="JAAEDK010000075">
    <property type="protein sequence ID" value="MBR0662013.1"/>
    <property type="molecule type" value="Genomic_DNA"/>
</dbReference>
<dbReference type="Pfam" id="PF00582">
    <property type="entry name" value="Usp"/>
    <property type="match status" value="2"/>
</dbReference>
<accession>A0A9X9WNV3</accession>
<feature type="domain" description="UspA" evidence="2">
    <location>
        <begin position="1"/>
        <end position="149"/>
    </location>
</feature>
<proteinExistence type="inferred from homology"/>
<comment type="similarity">
    <text evidence="1">Belongs to the universal stress protein A family.</text>
</comment>
<evidence type="ECO:0000256" key="1">
    <source>
        <dbReference type="ARBA" id="ARBA00008791"/>
    </source>
</evidence>
<gene>
    <name evidence="4" type="ORF">GWK15_19950</name>
    <name evidence="3" type="ORF">GXW75_22355</name>
</gene>
<evidence type="ECO:0000313" key="3">
    <source>
        <dbReference type="EMBL" id="MBR0662013.1"/>
    </source>
</evidence>
<dbReference type="InterPro" id="IPR006015">
    <property type="entry name" value="Universal_stress_UspA"/>
</dbReference>
<evidence type="ECO:0000313" key="4">
    <source>
        <dbReference type="EMBL" id="NKE19237.1"/>
    </source>
</evidence>
<feature type="domain" description="UspA" evidence="2">
    <location>
        <begin position="158"/>
        <end position="276"/>
    </location>
</feature>
<dbReference type="Proteomes" id="UP000746741">
    <property type="component" value="Unassembled WGS sequence"/>
</dbReference>
<organism evidence="3 6">
    <name type="scientific">Neoroseomonas oryzicola</name>
    <dbReference type="NCBI Taxonomy" id="535904"/>
    <lineage>
        <taxon>Bacteria</taxon>
        <taxon>Pseudomonadati</taxon>
        <taxon>Pseudomonadota</taxon>
        <taxon>Alphaproteobacteria</taxon>
        <taxon>Acetobacterales</taxon>
        <taxon>Acetobacteraceae</taxon>
        <taxon>Neoroseomonas</taxon>
    </lineage>
</organism>
<dbReference type="Proteomes" id="UP001138708">
    <property type="component" value="Unassembled WGS sequence"/>
</dbReference>
<comment type="caution">
    <text evidence="3">The sequence shown here is derived from an EMBL/GenBank/DDBJ whole genome shotgun (WGS) entry which is preliminary data.</text>
</comment>
<reference evidence="3" key="1">
    <citation type="submission" date="2020-01" db="EMBL/GenBank/DDBJ databases">
        <authorList>
            <person name="Rat A."/>
        </authorList>
    </citation>
    <scope>NUCLEOTIDE SEQUENCE</scope>
    <source>
        <strain evidence="3">LMG 31161</strain>
    </source>
</reference>
<sequence>MIRSILVALDDTPGAQRARDLAIAVARRTGAALTAAAVLDNPHAMDAHEAVPPGASAFKERRDAARAKRMAAEAEAAFAACTAAAGDTPFTPLRLADAPEPALIAAGAAHDVIVIGRDSTLGLEQNPDGLAPVIEALLHDGARPLVVVPPGEAPVSGKVLVGYDGSVPAMRALQLFALLGLAGEMQVRVLSVAEERAEAQRLAEVAAAYLRTHAFEAEAVGVEGSHPVDALLAEATAMPAGLLVMGSYEHSGLRTFFTGSATRRLLHAAPCPVFVAH</sequence>
<evidence type="ECO:0000259" key="2">
    <source>
        <dbReference type="Pfam" id="PF00582"/>
    </source>
</evidence>
<dbReference type="InterPro" id="IPR006016">
    <property type="entry name" value="UspA"/>
</dbReference>
<keyword evidence="5" id="KW-1185">Reference proteome</keyword>
<reference evidence="3" key="3">
    <citation type="journal article" date="2021" name="Syst. Appl. Microbiol.">
        <title>Roseomonas hellenica sp. nov., isolated from roots of wild-growing Alkanna tinctoria.</title>
        <authorList>
            <person name="Rat A."/>
            <person name="Naranjo H.D."/>
            <person name="Lebbe L."/>
            <person name="Cnockaert M."/>
            <person name="Krigas N."/>
            <person name="Grigoriadou K."/>
            <person name="Maloupa E."/>
            <person name="Willems A."/>
        </authorList>
    </citation>
    <scope>NUCLEOTIDE SEQUENCE</scope>
    <source>
        <strain evidence="3">LMG 31161</strain>
    </source>
</reference>
<reference evidence="4 5" key="2">
    <citation type="submission" date="2020-02" db="EMBL/GenBank/DDBJ databases">
        <authorList>
            <person name="Sun Q."/>
            <person name="Inoue M."/>
        </authorList>
    </citation>
    <scope>NUCLEOTIDE SEQUENCE [LARGE SCALE GENOMIC DNA]</scope>
    <source>
        <strain evidence="4 5">KCTC 22478</strain>
    </source>
</reference>
<evidence type="ECO:0000313" key="6">
    <source>
        <dbReference type="Proteomes" id="UP001138708"/>
    </source>
</evidence>
<dbReference type="RefSeq" id="WP_168043143.1">
    <property type="nucleotide sequence ID" value="NZ_JAAEDK010000075.1"/>
</dbReference>
<dbReference type="PRINTS" id="PR01438">
    <property type="entry name" value="UNVRSLSTRESS"/>
</dbReference>
<dbReference type="EMBL" id="JAAVUP010000008">
    <property type="protein sequence ID" value="NKE19237.1"/>
    <property type="molecule type" value="Genomic_DNA"/>
</dbReference>
<dbReference type="PANTHER" id="PTHR46268:SF6">
    <property type="entry name" value="UNIVERSAL STRESS PROTEIN UP12"/>
    <property type="match status" value="1"/>
</dbReference>
<dbReference type="PANTHER" id="PTHR46268">
    <property type="entry name" value="STRESS RESPONSE PROTEIN NHAX"/>
    <property type="match status" value="1"/>
</dbReference>
<dbReference type="AlphaFoldDB" id="A0A9X9WNV3"/>
<name>A0A9X9WNV3_9PROT</name>
<evidence type="ECO:0000313" key="5">
    <source>
        <dbReference type="Proteomes" id="UP000746741"/>
    </source>
</evidence>
<protein>
    <submittedName>
        <fullName evidence="3">Universal stress protein</fullName>
    </submittedName>
</protein>